<dbReference type="AlphaFoldDB" id="A0A7G5MX38"/>
<keyword evidence="1 5" id="KW-0808">Transferase</keyword>
<dbReference type="PANTHER" id="PTHR43072">
    <property type="entry name" value="N-ACETYLTRANSFERASE"/>
    <property type="match status" value="1"/>
</dbReference>
<evidence type="ECO:0000256" key="1">
    <source>
        <dbReference type="ARBA" id="ARBA00022679"/>
    </source>
</evidence>
<dbReference type="GO" id="GO:0016747">
    <property type="term" value="F:acyltransferase activity, transferring groups other than amino-acyl groups"/>
    <property type="evidence" value="ECO:0007669"/>
    <property type="project" value="InterPro"/>
</dbReference>
<evidence type="ECO:0000313" key="5">
    <source>
        <dbReference type="EMBL" id="QMW79181.1"/>
    </source>
</evidence>
<accession>A0A7G5MX38</accession>
<dbReference type="PROSITE" id="PS51186">
    <property type="entry name" value="GNAT"/>
    <property type="match status" value="1"/>
</dbReference>
<dbReference type="InterPro" id="IPR000182">
    <property type="entry name" value="GNAT_dom"/>
</dbReference>
<dbReference type="CDD" id="cd04301">
    <property type="entry name" value="NAT_SF"/>
    <property type="match status" value="1"/>
</dbReference>
<organism evidence="5 6">
    <name type="scientific">Blautia producta</name>
    <dbReference type="NCBI Taxonomy" id="33035"/>
    <lineage>
        <taxon>Bacteria</taxon>
        <taxon>Bacillati</taxon>
        <taxon>Bacillota</taxon>
        <taxon>Clostridia</taxon>
        <taxon>Lachnospirales</taxon>
        <taxon>Lachnospiraceae</taxon>
        <taxon>Blautia</taxon>
    </lineage>
</organism>
<reference evidence="5 6" key="1">
    <citation type="submission" date="2019-04" db="EMBL/GenBank/DDBJ databases">
        <authorList>
            <person name="Schori C."/>
            <person name="Ahrens C."/>
        </authorList>
    </citation>
    <scope>NUCLEOTIDE SEQUENCE [LARGE SCALE GENOMIC DNA]</scope>
    <source>
        <strain evidence="5 6">DSM 2950</strain>
    </source>
</reference>
<evidence type="ECO:0000313" key="6">
    <source>
        <dbReference type="Proteomes" id="UP000515789"/>
    </source>
</evidence>
<dbReference type="SUPFAM" id="SSF55729">
    <property type="entry name" value="Acyl-CoA N-acyltransferases (Nat)"/>
    <property type="match status" value="1"/>
</dbReference>
<dbReference type="PANTHER" id="PTHR43072:SF23">
    <property type="entry name" value="UPF0039 PROTEIN C11D3.02C"/>
    <property type="match status" value="1"/>
</dbReference>
<gene>
    <name evidence="5" type="ORF">E5259_17125</name>
</gene>
<dbReference type="EMBL" id="CP039126">
    <property type="protein sequence ID" value="QMW79181.1"/>
    <property type="molecule type" value="Genomic_DNA"/>
</dbReference>
<dbReference type="RefSeq" id="WP_081624851.1">
    <property type="nucleotide sequence ID" value="NZ_AP031416.1"/>
</dbReference>
<dbReference type="InterPro" id="IPR016181">
    <property type="entry name" value="Acyl_CoA_acyltransferase"/>
</dbReference>
<dbReference type="Pfam" id="PF13420">
    <property type="entry name" value="Acetyltransf_4"/>
    <property type="match status" value="1"/>
</dbReference>
<feature type="compositionally biased region" description="Polar residues" evidence="3">
    <location>
        <begin position="207"/>
        <end position="217"/>
    </location>
</feature>
<evidence type="ECO:0000256" key="3">
    <source>
        <dbReference type="SAM" id="MobiDB-lite"/>
    </source>
</evidence>
<keyword evidence="2" id="KW-0012">Acyltransferase</keyword>
<feature type="region of interest" description="Disordered" evidence="3">
    <location>
        <begin position="196"/>
        <end position="217"/>
    </location>
</feature>
<dbReference type="GeneID" id="75051767"/>
<evidence type="ECO:0000259" key="4">
    <source>
        <dbReference type="PROSITE" id="PS51186"/>
    </source>
</evidence>
<feature type="domain" description="N-acetyltransferase" evidence="4">
    <location>
        <begin position="8"/>
        <end position="169"/>
    </location>
</feature>
<protein>
    <submittedName>
        <fullName evidence="5">N-acetyltransferase family protein</fullName>
    </submittedName>
</protein>
<dbReference type="Gene3D" id="3.40.630.30">
    <property type="match status" value="1"/>
</dbReference>
<proteinExistence type="predicted"/>
<sequence>MNKNANDLRIRMAEPDDAFTLLGIYEPYVENTCITFEYQVPSQEEFTKRIRETLKKYPYLAAEQNGEIVGYAYASPFKGRPAYDWAVETTVYLKENAKGKGIGRQLYTALEDILRKQNITNANACITYPNPESMGFHEKMGYRIVGHFSKCGYKDGQWRDVVWMEKFLQEHLEKPKAVIPVGSFLRIPGWEREKPDIKTEGAKKPLLTQQSYSSAFD</sequence>
<dbReference type="Proteomes" id="UP000515789">
    <property type="component" value="Chromosome"/>
</dbReference>
<name>A0A7G5MX38_9FIRM</name>
<evidence type="ECO:0000256" key="2">
    <source>
        <dbReference type="ARBA" id="ARBA00023315"/>
    </source>
</evidence>